<protein>
    <recommendedName>
        <fullName evidence="5">Protein sleepless</fullName>
    </recommendedName>
</protein>
<feature type="chain" id="PRO_5004826387" description="Protein sleepless" evidence="2">
    <location>
        <begin position="18"/>
        <end position="140"/>
    </location>
</feature>
<evidence type="ECO:0000256" key="2">
    <source>
        <dbReference type="SAM" id="SignalP"/>
    </source>
</evidence>
<keyword evidence="1 2" id="KW-0732">Signal</keyword>
<gene>
    <name evidence="3" type="ORF">NECAME_06177</name>
</gene>
<organism evidence="3 4">
    <name type="scientific">Necator americanus</name>
    <name type="common">Human hookworm</name>
    <dbReference type="NCBI Taxonomy" id="51031"/>
    <lineage>
        <taxon>Eukaryota</taxon>
        <taxon>Metazoa</taxon>
        <taxon>Ecdysozoa</taxon>
        <taxon>Nematoda</taxon>
        <taxon>Chromadorea</taxon>
        <taxon>Rhabditida</taxon>
        <taxon>Rhabditina</taxon>
        <taxon>Rhabditomorpha</taxon>
        <taxon>Strongyloidea</taxon>
        <taxon>Ancylostomatidae</taxon>
        <taxon>Bunostominae</taxon>
        <taxon>Necator</taxon>
    </lineage>
</organism>
<feature type="signal peptide" evidence="2">
    <location>
        <begin position="1"/>
        <end position="17"/>
    </location>
</feature>
<dbReference type="OrthoDB" id="6249205at2759"/>
<dbReference type="PANTHER" id="PTHR33562:SF31">
    <property type="entry name" value="PROTEIN QUIVER"/>
    <property type="match status" value="1"/>
</dbReference>
<keyword evidence="4" id="KW-1185">Reference proteome</keyword>
<dbReference type="Proteomes" id="UP000053676">
    <property type="component" value="Unassembled WGS sequence"/>
</dbReference>
<dbReference type="EMBL" id="KI657655">
    <property type="protein sequence ID" value="ETN85863.1"/>
    <property type="molecule type" value="Genomic_DNA"/>
</dbReference>
<evidence type="ECO:0008006" key="5">
    <source>
        <dbReference type="Google" id="ProtNLM"/>
    </source>
</evidence>
<accession>W2TVN6</accession>
<evidence type="ECO:0000313" key="3">
    <source>
        <dbReference type="EMBL" id="ETN85863.1"/>
    </source>
</evidence>
<dbReference type="OMA" id="QCNGWQG"/>
<dbReference type="InterPro" id="IPR050975">
    <property type="entry name" value="Sleep_regulator"/>
</dbReference>
<dbReference type="CTD" id="25346209"/>
<dbReference type="PANTHER" id="PTHR33562">
    <property type="entry name" value="ATILLA, ISOFORM B-RELATED-RELATED"/>
    <property type="match status" value="1"/>
</dbReference>
<reference evidence="4" key="1">
    <citation type="journal article" date="2014" name="Nat. Genet.">
        <title>Genome of the human hookworm Necator americanus.</title>
        <authorList>
            <person name="Tang Y.T."/>
            <person name="Gao X."/>
            <person name="Rosa B.A."/>
            <person name="Abubucker S."/>
            <person name="Hallsworth-Pepin K."/>
            <person name="Martin J."/>
            <person name="Tyagi R."/>
            <person name="Heizer E."/>
            <person name="Zhang X."/>
            <person name="Bhonagiri-Palsikar V."/>
            <person name="Minx P."/>
            <person name="Warren W.C."/>
            <person name="Wang Q."/>
            <person name="Zhan B."/>
            <person name="Hotez P.J."/>
            <person name="Sternberg P.W."/>
            <person name="Dougall A."/>
            <person name="Gaze S.T."/>
            <person name="Mulvenna J."/>
            <person name="Sotillo J."/>
            <person name="Ranganathan S."/>
            <person name="Rabelo E.M."/>
            <person name="Wilson R.K."/>
            <person name="Felgner P.L."/>
            <person name="Bethony J."/>
            <person name="Hawdon J.M."/>
            <person name="Gasser R.B."/>
            <person name="Loukas A."/>
            <person name="Mitreva M."/>
        </authorList>
    </citation>
    <scope>NUCLEOTIDE SEQUENCE [LARGE SCALE GENOMIC DNA]</scope>
</reference>
<proteinExistence type="predicted"/>
<dbReference type="AlphaFoldDB" id="W2TVN6"/>
<evidence type="ECO:0000313" key="4">
    <source>
        <dbReference type="Proteomes" id="UP000053676"/>
    </source>
</evidence>
<dbReference type="KEGG" id="nai:NECAME_06177"/>
<evidence type="ECO:0000256" key="1">
    <source>
        <dbReference type="ARBA" id="ARBA00022729"/>
    </source>
</evidence>
<sequence length="140" mass="15971">MAIRIILLFAAFEYVGTLRCYQCNGWQGDYPLKNTEASTCNNLNNQCKSDLYCVKISDPMSPGVPYTTYKSDCWARNNLQVTPTNSVTVQSGSCYDYEDATVPSRRWKYCFCNNEDYCNAVPEWHLSIIVTLSLLFSILL</sequence>
<dbReference type="GeneID" id="25346209"/>
<name>W2TVN6_NECAM</name>